<evidence type="ECO:0000256" key="2">
    <source>
        <dbReference type="ARBA" id="ARBA00022734"/>
    </source>
</evidence>
<evidence type="ECO:0000256" key="1">
    <source>
        <dbReference type="ARBA" id="ARBA00007606"/>
    </source>
</evidence>
<keyword evidence="2" id="KW-0430">Lectin</keyword>
<dbReference type="SUPFAM" id="SSF49899">
    <property type="entry name" value="Concanavalin A-like lectins/glucanases"/>
    <property type="match status" value="1"/>
</dbReference>
<evidence type="ECO:0000259" key="4">
    <source>
        <dbReference type="Pfam" id="PF00139"/>
    </source>
</evidence>
<keyword evidence="3" id="KW-0732">Signal</keyword>
<accession>A0AAN8W085</accession>
<evidence type="ECO:0000313" key="6">
    <source>
        <dbReference type="Proteomes" id="UP001370490"/>
    </source>
</evidence>
<proteinExistence type="inferred from homology"/>
<sequence length="165" mass="18268">MCPKLIILLFFQTIFAYSEDPSFTYNGFKSVNLTLDGRAKFTSNGLLELTNTRHETAHAFHPKQVKLKNSSNSNVYAHLFAYFWKSTVSVRLPLFPKRSLPGASSALYLGLFDATNDGNSSNHVFAVELDTMQNPELDDIDSNHVGVGTNGIRSYSSASAAYYAN</sequence>
<reference evidence="5 6" key="1">
    <citation type="submission" date="2023-12" db="EMBL/GenBank/DDBJ databases">
        <title>A high-quality genome assembly for Dillenia turbinata (Dilleniales).</title>
        <authorList>
            <person name="Chanderbali A."/>
        </authorList>
    </citation>
    <scope>NUCLEOTIDE SEQUENCE [LARGE SCALE GENOMIC DNA]</scope>
    <source>
        <strain evidence="5">LSX21</strain>
        <tissue evidence="5">Leaf</tissue>
    </source>
</reference>
<evidence type="ECO:0000256" key="3">
    <source>
        <dbReference type="SAM" id="SignalP"/>
    </source>
</evidence>
<dbReference type="Proteomes" id="UP001370490">
    <property type="component" value="Unassembled WGS sequence"/>
</dbReference>
<dbReference type="Gene3D" id="2.60.120.200">
    <property type="match status" value="1"/>
</dbReference>
<dbReference type="PANTHER" id="PTHR32401:SF50">
    <property type="entry name" value="OS07G0133000 PROTEIN"/>
    <property type="match status" value="1"/>
</dbReference>
<feature type="signal peptide" evidence="3">
    <location>
        <begin position="1"/>
        <end position="16"/>
    </location>
</feature>
<gene>
    <name evidence="5" type="ORF">RJ641_024727</name>
</gene>
<dbReference type="EMBL" id="JBAMMX010000003">
    <property type="protein sequence ID" value="KAK6943625.1"/>
    <property type="molecule type" value="Genomic_DNA"/>
</dbReference>
<dbReference type="InterPro" id="IPR013320">
    <property type="entry name" value="ConA-like_dom_sf"/>
</dbReference>
<protein>
    <submittedName>
        <fullName evidence="5">Legume lectin domain</fullName>
    </submittedName>
</protein>
<dbReference type="PANTHER" id="PTHR32401">
    <property type="entry name" value="CONCANAVALIN A-LIKE LECTIN FAMILY PROTEIN"/>
    <property type="match status" value="1"/>
</dbReference>
<dbReference type="Pfam" id="PF00139">
    <property type="entry name" value="Lectin_legB"/>
    <property type="match status" value="1"/>
</dbReference>
<dbReference type="AlphaFoldDB" id="A0AAN8W085"/>
<name>A0AAN8W085_9MAGN</name>
<organism evidence="5 6">
    <name type="scientific">Dillenia turbinata</name>
    <dbReference type="NCBI Taxonomy" id="194707"/>
    <lineage>
        <taxon>Eukaryota</taxon>
        <taxon>Viridiplantae</taxon>
        <taxon>Streptophyta</taxon>
        <taxon>Embryophyta</taxon>
        <taxon>Tracheophyta</taxon>
        <taxon>Spermatophyta</taxon>
        <taxon>Magnoliopsida</taxon>
        <taxon>eudicotyledons</taxon>
        <taxon>Gunneridae</taxon>
        <taxon>Pentapetalae</taxon>
        <taxon>Dilleniales</taxon>
        <taxon>Dilleniaceae</taxon>
        <taxon>Dillenia</taxon>
    </lineage>
</organism>
<dbReference type="InterPro" id="IPR001220">
    <property type="entry name" value="Legume_lectin_dom"/>
</dbReference>
<comment type="similarity">
    <text evidence="1">Belongs to the leguminous lectin family.</text>
</comment>
<dbReference type="InterPro" id="IPR050258">
    <property type="entry name" value="Leguminous_Lectin"/>
</dbReference>
<feature type="domain" description="Legume lectin" evidence="4">
    <location>
        <begin position="22"/>
        <end position="160"/>
    </location>
</feature>
<dbReference type="GO" id="GO:0030246">
    <property type="term" value="F:carbohydrate binding"/>
    <property type="evidence" value="ECO:0007669"/>
    <property type="project" value="UniProtKB-KW"/>
</dbReference>
<feature type="chain" id="PRO_5043051295" evidence="3">
    <location>
        <begin position="17"/>
        <end position="165"/>
    </location>
</feature>
<keyword evidence="6" id="KW-1185">Reference proteome</keyword>
<comment type="caution">
    <text evidence="5">The sequence shown here is derived from an EMBL/GenBank/DDBJ whole genome shotgun (WGS) entry which is preliminary data.</text>
</comment>
<evidence type="ECO:0000313" key="5">
    <source>
        <dbReference type="EMBL" id="KAK6943625.1"/>
    </source>
</evidence>